<dbReference type="EMBL" id="QGGL01000009">
    <property type="protein sequence ID" value="PWK12828.1"/>
    <property type="molecule type" value="Genomic_DNA"/>
</dbReference>
<comment type="caution">
    <text evidence="4">The sequence shown here is derived from an EMBL/GenBank/DDBJ whole genome shotgun (WGS) entry which is preliminary data.</text>
</comment>
<dbReference type="Proteomes" id="UP000245634">
    <property type="component" value="Unassembled WGS sequence"/>
</dbReference>
<dbReference type="PANTHER" id="PTHR34319">
    <property type="entry name" value="MAJOR EXPORTED PROTEIN"/>
    <property type="match status" value="1"/>
</dbReference>
<sequence>MLQADPYALRYTASRFSAGANEFRFQASRLVGSKIELVSNGWKGTASQSFDAQVEHQVTHLRKNAEVLENATTVLNSLANKMEHVMELRRQAEQCEMASWEYSGDSQDDLHHRQNLARQAAYYRQQAEMEANQADSMAVGQFQQIMSMIPNVLSHVHGVGRSGDLDDLPEPKRSYYKRHPELLEDDSTAEVASTSSWASVKEADERFIQQDAEVKVSLLGLLKQLTQKERMGYWDETTVQQVFEQDYGDMSIDELKAQVFARLLKNQAQTDLDEIAVMNDTISTGADFIPVLGNLKSLVEAVTGKDYITSHDLSWFDRGFALAGVFVGGFGKVAGKVAKHAATSQAIEKVAERTGVFAGTLKGEKVILKDVKTQKIVYNKRAPEDTAQLRKDFNSVRKKFLKDLANDPGKVEQLREAGLAEADIAFMRNGNVPIGWQVHHKLPLDDGGTNLFDNLVLINNDPYHKVITNAQMEATRGLKPGESKTMDWPIPEGFVYPKKTE</sequence>
<evidence type="ECO:0000313" key="4">
    <source>
        <dbReference type="EMBL" id="PWK12828.1"/>
    </source>
</evidence>
<evidence type="ECO:0000313" key="5">
    <source>
        <dbReference type="Proteomes" id="UP000245634"/>
    </source>
</evidence>
<evidence type="ECO:0000256" key="1">
    <source>
        <dbReference type="ARBA" id="ARBA00004613"/>
    </source>
</evidence>
<dbReference type="CDD" id="cd00085">
    <property type="entry name" value="HNHc"/>
    <property type="match status" value="1"/>
</dbReference>
<dbReference type="SUPFAM" id="SSF54060">
    <property type="entry name" value="His-Me finger endonucleases"/>
    <property type="match status" value="1"/>
</dbReference>
<reference evidence="4 5" key="1">
    <citation type="submission" date="2018-05" db="EMBL/GenBank/DDBJ databases">
        <title>Genomic Encyclopedia of Type Strains, Phase IV (KMG-IV): sequencing the most valuable type-strain genomes for metagenomic binning, comparative biology and taxonomic classification.</title>
        <authorList>
            <person name="Goeker M."/>
        </authorList>
    </citation>
    <scope>NUCLEOTIDE SEQUENCE [LARGE SCALE GENOMIC DNA]</scope>
    <source>
        <strain evidence="4 5">DSM 18773</strain>
    </source>
</reference>
<organism evidence="4 5">
    <name type="scientific">Tumebacillus permanentifrigoris</name>
    <dbReference type="NCBI Taxonomy" id="378543"/>
    <lineage>
        <taxon>Bacteria</taxon>
        <taxon>Bacillati</taxon>
        <taxon>Bacillota</taxon>
        <taxon>Bacilli</taxon>
        <taxon>Bacillales</taxon>
        <taxon>Alicyclobacillaceae</taxon>
        <taxon>Tumebacillus</taxon>
    </lineage>
</organism>
<dbReference type="PANTHER" id="PTHR34319:SF7">
    <property type="entry name" value="HNH ENDONUCLEASE DOMAIN-CONTAINING PROTEIN"/>
    <property type="match status" value="1"/>
</dbReference>
<keyword evidence="5" id="KW-1185">Reference proteome</keyword>
<dbReference type="InterPro" id="IPR010310">
    <property type="entry name" value="T7SS_ESAT-6-like"/>
</dbReference>
<dbReference type="RefSeq" id="WP_109689561.1">
    <property type="nucleotide sequence ID" value="NZ_QGGL01000009.1"/>
</dbReference>
<name>A0A316D9C0_9BACL</name>
<evidence type="ECO:0000256" key="2">
    <source>
        <dbReference type="ARBA" id="ARBA00022525"/>
    </source>
</evidence>
<evidence type="ECO:0000259" key="3">
    <source>
        <dbReference type="Pfam" id="PF14449"/>
    </source>
</evidence>
<feature type="domain" description="Pre-toxin TG" evidence="3">
    <location>
        <begin position="281"/>
        <end position="338"/>
    </location>
</feature>
<dbReference type="Gene3D" id="1.10.287.1060">
    <property type="entry name" value="ESAT-6-like"/>
    <property type="match status" value="1"/>
</dbReference>
<proteinExistence type="predicted"/>
<dbReference type="InterPro" id="IPR044925">
    <property type="entry name" value="His-Me_finger_sf"/>
</dbReference>
<dbReference type="AlphaFoldDB" id="A0A316D9C0"/>
<dbReference type="SUPFAM" id="SSF140453">
    <property type="entry name" value="EsxAB dimer-like"/>
    <property type="match status" value="1"/>
</dbReference>
<dbReference type="Pfam" id="PF06013">
    <property type="entry name" value="WXG100"/>
    <property type="match status" value="1"/>
</dbReference>
<dbReference type="InterPro" id="IPR003615">
    <property type="entry name" value="HNH_nuc"/>
</dbReference>
<dbReference type="InterPro" id="IPR036689">
    <property type="entry name" value="ESAT-6-like_sf"/>
</dbReference>
<dbReference type="GO" id="GO:0005576">
    <property type="term" value="C:extracellular region"/>
    <property type="evidence" value="ECO:0007669"/>
    <property type="project" value="UniProtKB-SubCell"/>
</dbReference>
<dbReference type="Pfam" id="PF14449">
    <property type="entry name" value="PT-TG"/>
    <property type="match status" value="1"/>
</dbReference>
<dbReference type="OrthoDB" id="2740462at2"/>
<keyword evidence="2" id="KW-0964">Secreted</keyword>
<protein>
    <submittedName>
        <fullName evidence="4">WXG100 family type VII secretion target</fullName>
    </submittedName>
</protein>
<dbReference type="InterPro" id="IPR052947">
    <property type="entry name" value="T6SS_Hcp1_domain"/>
</dbReference>
<gene>
    <name evidence="4" type="ORF">C7459_109190</name>
</gene>
<comment type="subcellular location">
    <subcellularLocation>
        <location evidence="1">Secreted</location>
    </subcellularLocation>
</comment>
<accession>A0A316D9C0</accession>
<dbReference type="InterPro" id="IPR027797">
    <property type="entry name" value="PT-TG_dom"/>
</dbReference>